<name>A0A1W2FS35_KIBAR</name>
<dbReference type="Proteomes" id="UP000192674">
    <property type="component" value="Unassembled WGS sequence"/>
</dbReference>
<sequence>MTAGSRSGRPVDNLPGEMTSFIGRRRETAQAVRLLRRARLVTLTGVAEVGKTGWRCGWPPGYAGLSGRGVAG</sequence>
<dbReference type="EMBL" id="FWXV01000010">
    <property type="protein sequence ID" value="SMD24730.1"/>
    <property type="molecule type" value="Genomic_DNA"/>
</dbReference>
<dbReference type="AlphaFoldDB" id="A0A1W2FS35"/>
<evidence type="ECO:0000313" key="2">
    <source>
        <dbReference type="Proteomes" id="UP000192674"/>
    </source>
</evidence>
<protein>
    <submittedName>
        <fullName evidence="1">Uncharacterized protein</fullName>
    </submittedName>
</protein>
<keyword evidence="2" id="KW-1185">Reference proteome</keyword>
<organism evidence="1 2">
    <name type="scientific">Kibdelosporangium aridum</name>
    <dbReference type="NCBI Taxonomy" id="2030"/>
    <lineage>
        <taxon>Bacteria</taxon>
        <taxon>Bacillati</taxon>
        <taxon>Actinomycetota</taxon>
        <taxon>Actinomycetes</taxon>
        <taxon>Pseudonocardiales</taxon>
        <taxon>Pseudonocardiaceae</taxon>
        <taxon>Kibdelosporangium</taxon>
    </lineage>
</organism>
<gene>
    <name evidence="1" type="ORF">SAMN05661093_08737</name>
</gene>
<proteinExistence type="predicted"/>
<reference evidence="1 2" key="1">
    <citation type="submission" date="2017-04" db="EMBL/GenBank/DDBJ databases">
        <authorList>
            <person name="Afonso C.L."/>
            <person name="Miller P.J."/>
            <person name="Scott M.A."/>
            <person name="Spackman E."/>
            <person name="Goraichik I."/>
            <person name="Dimitrov K.M."/>
            <person name="Suarez D.L."/>
            <person name="Swayne D.E."/>
        </authorList>
    </citation>
    <scope>NUCLEOTIDE SEQUENCE [LARGE SCALE GENOMIC DNA]</scope>
    <source>
        <strain evidence="1 2">DSM 43828</strain>
    </source>
</reference>
<evidence type="ECO:0000313" key="1">
    <source>
        <dbReference type="EMBL" id="SMD24730.1"/>
    </source>
</evidence>
<accession>A0A1W2FS35</accession>